<dbReference type="PANTHER" id="PTHR38104:SF1">
    <property type="entry name" value="ANTI-SIGMA-E FACTOR RSEA"/>
    <property type="match status" value="1"/>
</dbReference>
<organism evidence="2 3">
    <name type="scientific">Pseudoduganella lutea</name>
    <dbReference type="NCBI Taxonomy" id="321985"/>
    <lineage>
        <taxon>Bacteria</taxon>
        <taxon>Pseudomonadati</taxon>
        <taxon>Pseudomonadota</taxon>
        <taxon>Betaproteobacteria</taxon>
        <taxon>Burkholderiales</taxon>
        <taxon>Oxalobacteraceae</taxon>
        <taxon>Telluria group</taxon>
        <taxon>Pseudoduganella</taxon>
    </lineage>
</organism>
<dbReference type="InterPro" id="IPR005572">
    <property type="entry name" value="Anti-sigma_E_RseA_N"/>
</dbReference>
<dbReference type="RefSeq" id="WP_130188470.1">
    <property type="nucleotide sequence ID" value="NZ_CP035913.1"/>
</dbReference>
<dbReference type="SUPFAM" id="SSF89069">
    <property type="entry name" value="N-terminal, cytoplasmic domain of anti-sigmaE factor RseA"/>
    <property type="match status" value="1"/>
</dbReference>
<evidence type="ECO:0000313" key="3">
    <source>
        <dbReference type="Proteomes" id="UP000290637"/>
    </source>
</evidence>
<feature type="domain" description="Anti sigma-E protein RseA N-terminal" evidence="1">
    <location>
        <begin position="8"/>
        <end position="76"/>
    </location>
</feature>
<accession>A0A4P6L1J2</accession>
<dbReference type="PANTHER" id="PTHR38104">
    <property type="match status" value="1"/>
</dbReference>
<dbReference type="OrthoDB" id="8561243at2"/>
<dbReference type="KEGG" id="plue:EWM63_22150"/>
<sequence length="95" mass="10147">METPTRLQENISAMVDNELPASEVELTLAALSEPDGLAAWRMYHLVGDALRAHQPEAELSASFAERLAECLAAEELPGRPADPAVREGPAAVTLP</sequence>
<keyword evidence="3" id="KW-1185">Reference proteome</keyword>
<name>A0A4P6L1J2_9BURK</name>
<dbReference type="EMBL" id="CP035913">
    <property type="protein sequence ID" value="QBE65360.1"/>
    <property type="molecule type" value="Genomic_DNA"/>
</dbReference>
<dbReference type="InterPro" id="IPR052383">
    <property type="entry name" value="Anti-sigma-E_RseA-like"/>
</dbReference>
<evidence type="ECO:0000313" key="2">
    <source>
        <dbReference type="EMBL" id="QBE65360.1"/>
    </source>
</evidence>
<dbReference type="InterPro" id="IPR036147">
    <property type="entry name" value="Anti-sigma_E_RseA_N_sf"/>
</dbReference>
<gene>
    <name evidence="2" type="ORF">EWM63_22150</name>
</gene>
<evidence type="ECO:0000259" key="1">
    <source>
        <dbReference type="Pfam" id="PF03872"/>
    </source>
</evidence>
<dbReference type="Gene3D" id="1.10.10.880">
    <property type="entry name" value="Anti sigma-E protein RseA, N-terminal domain"/>
    <property type="match status" value="1"/>
</dbReference>
<reference evidence="2 3" key="1">
    <citation type="submission" date="2019-02" db="EMBL/GenBank/DDBJ databases">
        <title>Draft Genome Sequences of Six Type Strains of the Genus Massilia.</title>
        <authorList>
            <person name="Miess H."/>
            <person name="Frediansyhah A."/>
            <person name="Gross H."/>
        </authorList>
    </citation>
    <scope>NUCLEOTIDE SEQUENCE [LARGE SCALE GENOMIC DNA]</scope>
    <source>
        <strain evidence="2 3">DSM 17473</strain>
    </source>
</reference>
<protein>
    <submittedName>
        <fullName evidence="2">Transcriptional regulator</fullName>
    </submittedName>
</protein>
<dbReference type="GO" id="GO:0016989">
    <property type="term" value="F:sigma factor antagonist activity"/>
    <property type="evidence" value="ECO:0007669"/>
    <property type="project" value="InterPro"/>
</dbReference>
<dbReference type="CDD" id="cd16328">
    <property type="entry name" value="RseA_N"/>
    <property type="match status" value="1"/>
</dbReference>
<dbReference type="Pfam" id="PF03872">
    <property type="entry name" value="RseA_N"/>
    <property type="match status" value="1"/>
</dbReference>
<dbReference type="Proteomes" id="UP000290637">
    <property type="component" value="Chromosome"/>
</dbReference>
<dbReference type="AlphaFoldDB" id="A0A4P6L1J2"/>
<proteinExistence type="predicted"/>